<evidence type="ECO:0000313" key="1">
    <source>
        <dbReference type="EMBL" id="CAL1264760.1"/>
    </source>
</evidence>
<comment type="caution">
    <text evidence="1">The sequence shown here is derived from an EMBL/GenBank/DDBJ whole genome shotgun (WGS) entry which is preliminary data.</text>
</comment>
<reference evidence="1 2" key="1">
    <citation type="submission" date="2024-04" db="EMBL/GenBank/DDBJ databases">
        <authorList>
            <person name="Rising A."/>
            <person name="Reimegard J."/>
            <person name="Sonavane S."/>
            <person name="Akerstrom W."/>
            <person name="Nylinder S."/>
            <person name="Hedman E."/>
            <person name="Kallberg Y."/>
        </authorList>
    </citation>
    <scope>NUCLEOTIDE SEQUENCE [LARGE SCALE GENOMIC DNA]</scope>
</reference>
<dbReference type="AlphaFoldDB" id="A0AAV1Z0G9"/>
<protein>
    <submittedName>
        <fullName evidence="1">Uncharacterized protein</fullName>
    </submittedName>
</protein>
<sequence length="64" mass="7336">MTLIYSANAYRVGFPCAYDCRLVNQRGKCETESARFKSDSERNATKTLHIVWPDSYATLSLWIS</sequence>
<accession>A0AAV1Z0G9</accession>
<proteinExistence type="predicted"/>
<evidence type="ECO:0000313" key="2">
    <source>
        <dbReference type="Proteomes" id="UP001497382"/>
    </source>
</evidence>
<dbReference type="EMBL" id="CAXIEN010000014">
    <property type="protein sequence ID" value="CAL1264760.1"/>
    <property type="molecule type" value="Genomic_DNA"/>
</dbReference>
<dbReference type="Proteomes" id="UP001497382">
    <property type="component" value="Unassembled WGS sequence"/>
</dbReference>
<organism evidence="1 2">
    <name type="scientific">Larinioides sclopetarius</name>
    <dbReference type="NCBI Taxonomy" id="280406"/>
    <lineage>
        <taxon>Eukaryota</taxon>
        <taxon>Metazoa</taxon>
        <taxon>Ecdysozoa</taxon>
        <taxon>Arthropoda</taxon>
        <taxon>Chelicerata</taxon>
        <taxon>Arachnida</taxon>
        <taxon>Araneae</taxon>
        <taxon>Araneomorphae</taxon>
        <taxon>Entelegynae</taxon>
        <taxon>Araneoidea</taxon>
        <taxon>Araneidae</taxon>
        <taxon>Larinioides</taxon>
    </lineage>
</organism>
<keyword evidence="2" id="KW-1185">Reference proteome</keyword>
<name>A0AAV1Z0G9_9ARAC</name>
<gene>
    <name evidence="1" type="ORF">LARSCL_LOCUS2140</name>
</gene>